<evidence type="ECO:0000313" key="2">
    <source>
        <dbReference type="Proteomes" id="UP000189681"/>
    </source>
</evidence>
<evidence type="ECO:0000313" key="1">
    <source>
        <dbReference type="EMBL" id="OOP56370.1"/>
    </source>
</evidence>
<proteinExistence type="predicted"/>
<dbReference type="AlphaFoldDB" id="A0A1V4ATE7"/>
<name>A0A1V4ATE7_9BACT</name>
<dbReference type="Proteomes" id="UP000189681">
    <property type="component" value="Unassembled WGS sequence"/>
</dbReference>
<accession>A0A1V4ATE7</accession>
<comment type="caution">
    <text evidence="1">The sequence shown here is derived from an EMBL/GenBank/DDBJ whole genome shotgun (WGS) entry which is preliminary data.</text>
</comment>
<gene>
    <name evidence="1" type="ORF">AYP45_09995</name>
</gene>
<dbReference type="EMBL" id="AYTS01000085">
    <property type="protein sequence ID" value="OOP56370.1"/>
    <property type="molecule type" value="Genomic_DNA"/>
</dbReference>
<dbReference type="STRING" id="1004156.AYP45_09995"/>
<organism evidence="1 2">
    <name type="scientific">Candidatus Brocadia carolinensis</name>
    <dbReference type="NCBI Taxonomy" id="1004156"/>
    <lineage>
        <taxon>Bacteria</taxon>
        <taxon>Pseudomonadati</taxon>
        <taxon>Planctomycetota</taxon>
        <taxon>Candidatus Brocadiia</taxon>
        <taxon>Candidatus Brocadiales</taxon>
        <taxon>Candidatus Brocadiaceae</taxon>
        <taxon>Candidatus Brocadia</taxon>
    </lineage>
</organism>
<reference evidence="1 2" key="1">
    <citation type="journal article" date="2017" name="Water Res.">
        <title>Discovery and metagenomic analysis of an anammox bacterial enrichment related to Candidatus "Brocadia caroliniensis" in a full-scale glycerol-fed nitritation-denitritation separate centrate treatment process.</title>
        <authorList>
            <person name="Park H."/>
            <person name="Brotto A.C."/>
            <person name="van Loosdrecht M.C."/>
            <person name="Chandran K."/>
        </authorList>
    </citation>
    <scope>NUCLEOTIDE SEQUENCE [LARGE SCALE GENOMIC DNA]</scope>
    <source>
        <strain evidence="1">26THWARD</strain>
    </source>
</reference>
<evidence type="ECO:0008006" key="3">
    <source>
        <dbReference type="Google" id="ProtNLM"/>
    </source>
</evidence>
<protein>
    <recommendedName>
        <fullName evidence="3">DHHA1 domain-containing protein</fullName>
    </recommendedName>
</protein>
<sequence>MIHNTSTTIICPCNDGESRLIIDIAEKLSFDVRISTQGWGAVLSQEPDETFAGLKKNVIVVEMPGIRKENELKDKGHNLFVIDHHKYQDMDRSYPVSSLEQFACLISYTLNRWEMGVALNDRGYIPALRKQGYAEDEILEIRQYDLEAQGYKPEYFEMLRRDYLKGNNRGQDVYVVETTCEKTSYLSDLHFFENEKRIHRIDLIVFTAGAEDTMQKITFYGSPARAKALQEKFGGYSGGDEKVSMFWGMDITNPMTKEAFLRVFDLLVDCTI</sequence>